<feature type="transmembrane region" description="Helical" evidence="6">
    <location>
        <begin position="200"/>
        <end position="221"/>
    </location>
</feature>
<dbReference type="GO" id="GO:0016020">
    <property type="term" value="C:membrane"/>
    <property type="evidence" value="ECO:0007669"/>
    <property type="project" value="UniProtKB-SubCell"/>
</dbReference>
<feature type="transmembrane region" description="Helical" evidence="6">
    <location>
        <begin position="166"/>
        <end position="188"/>
    </location>
</feature>
<evidence type="ECO:0000256" key="3">
    <source>
        <dbReference type="ARBA" id="ARBA00022692"/>
    </source>
</evidence>
<evidence type="ECO:0000313" key="7">
    <source>
        <dbReference type="WBParaSite" id="HPLM_0000832001-mRNA-1"/>
    </source>
</evidence>
<comment type="subcellular location">
    <subcellularLocation>
        <location evidence="1">Membrane</location>
        <topology evidence="1">Multi-pass membrane protein</topology>
    </subcellularLocation>
</comment>
<dbReference type="PANTHER" id="PTHR16119:SF16">
    <property type="entry name" value="TRANSMEMBRANE PROTEIN 144 HOMOLOG"/>
    <property type="match status" value="1"/>
</dbReference>
<evidence type="ECO:0000256" key="6">
    <source>
        <dbReference type="SAM" id="Phobius"/>
    </source>
</evidence>
<feature type="transmembrane region" description="Helical" evidence="6">
    <location>
        <begin position="65"/>
        <end position="86"/>
    </location>
</feature>
<accession>A0A0N4WCR1</accession>
<sequence length="280" mass="30627">LELLTAFPGFTAQLFLCLGAFFVSTAVHAFQGFPPIHGFAMIGGILWAIANAFAIPIMNRLGMALAILVWNTTSCLTGWATSRYGLFGLPAAVPASLLLNYMGIVALIYAFQFTMVIEDFKNTQCFRSFIAALICGLFYGSMWIPVNYIKVRSQLHSPGPFPIPPYLFSFYCGVMCASAFIFILYSLFRRSNPWINAEAALPSILAGAIFAVAMTSFVIAIDVLNASIAYPICAMAPGLVVSMWSILYFREITVQNLAFLGSAESHPPQFTWLFELVGGL</sequence>
<reference evidence="7" key="1">
    <citation type="submission" date="2017-02" db="UniProtKB">
        <authorList>
            <consortium name="WormBaseParasite"/>
        </authorList>
    </citation>
    <scope>IDENTIFICATION</scope>
</reference>
<organism evidence="7">
    <name type="scientific">Haemonchus placei</name>
    <name type="common">Barber's pole worm</name>
    <dbReference type="NCBI Taxonomy" id="6290"/>
    <lineage>
        <taxon>Eukaryota</taxon>
        <taxon>Metazoa</taxon>
        <taxon>Ecdysozoa</taxon>
        <taxon>Nematoda</taxon>
        <taxon>Chromadorea</taxon>
        <taxon>Rhabditida</taxon>
        <taxon>Rhabditina</taxon>
        <taxon>Rhabditomorpha</taxon>
        <taxon>Strongyloidea</taxon>
        <taxon>Trichostrongylidae</taxon>
        <taxon>Haemonchus</taxon>
    </lineage>
</organism>
<evidence type="ECO:0000256" key="2">
    <source>
        <dbReference type="ARBA" id="ARBA00005731"/>
    </source>
</evidence>
<comment type="similarity">
    <text evidence="2">Belongs to the TMEM144 family.</text>
</comment>
<dbReference type="InterPro" id="IPR010651">
    <property type="entry name" value="Sugar_transport"/>
</dbReference>
<evidence type="ECO:0000256" key="1">
    <source>
        <dbReference type="ARBA" id="ARBA00004141"/>
    </source>
</evidence>
<dbReference type="OMA" id="ICSFAPG"/>
<keyword evidence="3 6" id="KW-0812">Transmembrane</keyword>
<dbReference type="AlphaFoldDB" id="A0A0N4WCR1"/>
<feature type="transmembrane region" description="Helical" evidence="6">
    <location>
        <begin position="227"/>
        <end position="249"/>
    </location>
</feature>
<keyword evidence="4 6" id="KW-1133">Transmembrane helix</keyword>
<dbReference type="GO" id="GO:0015144">
    <property type="term" value="F:carbohydrate transmembrane transporter activity"/>
    <property type="evidence" value="ECO:0007669"/>
    <property type="project" value="InterPro"/>
</dbReference>
<dbReference type="InterPro" id="IPR012435">
    <property type="entry name" value="TMEM144"/>
</dbReference>
<feature type="transmembrane region" description="Helical" evidence="6">
    <location>
        <begin position="98"/>
        <end position="117"/>
    </location>
</feature>
<keyword evidence="5 6" id="KW-0472">Membrane</keyword>
<protein>
    <submittedName>
        <fullName evidence="7">Transmembrane protein 144b</fullName>
    </submittedName>
</protein>
<dbReference type="Pfam" id="PF07857">
    <property type="entry name" value="TMEM144"/>
    <property type="match status" value="2"/>
</dbReference>
<feature type="transmembrane region" description="Helical" evidence="6">
    <location>
        <begin position="39"/>
        <end position="58"/>
    </location>
</feature>
<proteinExistence type="inferred from homology"/>
<evidence type="ECO:0000256" key="4">
    <source>
        <dbReference type="ARBA" id="ARBA00022989"/>
    </source>
</evidence>
<dbReference type="PANTHER" id="PTHR16119">
    <property type="entry name" value="TRANSMEMBRANE PROTEIN 144"/>
    <property type="match status" value="1"/>
</dbReference>
<name>A0A0N4WCR1_HAEPC</name>
<evidence type="ECO:0000256" key="5">
    <source>
        <dbReference type="ARBA" id="ARBA00023136"/>
    </source>
</evidence>
<dbReference type="WBParaSite" id="HPLM_0000832001-mRNA-1">
    <property type="protein sequence ID" value="HPLM_0000832001-mRNA-1"/>
    <property type="gene ID" value="HPLM_0000832001"/>
</dbReference>
<feature type="transmembrane region" description="Helical" evidence="6">
    <location>
        <begin position="129"/>
        <end position="146"/>
    </location>
</feature>